<dbReference type="PANTHER" id="PTHR43708:SF5">
    <property type="entry name" value="CONSERVED EXPRESSED OXIDOREDUCTASE (EUROFUNG)-RELATED"/>
    <property type="match status" value="1"/>
</dbReference>
<dbReference type="Gene3D" id="3.40.50.720">
    <property type="entry name" value="NAD(P)-binding Rossmann-like Domain"/>
    <property type="match status" value="1"/>
</dbReference>
<dbReference type="OrthoDB" id="9815825at2"/>
<dbReference type="InterPro" id="IPR036291">
    <property type="entry name" value="NAD(P)-bd_dom_sf"/>
</dbReference>
<dbReference type="RefSeq" id="WP_093323923.1">
    <property type="nucleotide sequence ID" value="NZ_FOAF01000002.1"/>
</dbReference>
<dbReference type="EMBL" id="FOAF01000002">
    <property type="protein sequence ID" value="SEL33915.1"/>
    <property type="molecule type" value="Genomic_DNA"/>
</dbReference>
<dbReference type="InterPro" id="IPR004104">
    <property type="entry name" value="Gfo/Idh/MocA-like_OxRdtase_C"/>
</dbReference>
<evidence type="ECO:0000256" key="2">
    <source>
        <dbReference type="ARBA" id="ARBA00023002"/>
    </source>
</evidence>
<dbReference type="GO" id="GO:0000166">
    <property type="term" value="F:nucleotide binding"/>
    <property type="evidence" value="ECO:0007669"/>
    <property type="project" value="InterPro"/>
</dbReference>
<dbReference type="Pfam" id="PF01408">
    <property type="entry name" value="GFO_IDH_MocA"/>
    <property type="match status" value="1"/>
</dbReference>
<evidence type="ECO:0000259" key="3">
    <source>
        <dbReference type="Pfam" id="PF01408"/>
    </source>
</evidence>
<evidence type="ECO:0000313" key="5">
    <source>
        <dbReference type="EMBL" id="SEL33915.1"/>
    </source>
</evidence>
<dbReference type="Gene3D" id="3.30.360.10">
    <property type="entry name" value="Dihydrodipicolinate Reductase, domain 2"/>
    <property type="match status" value="1"/>
</dbReference>
<protein>
    <submittedName>
        <fullName evidence="5">Predicted dehydrogenase</fullName>
    </submittedName>
</protein>
<accession>A0A1H7PF50</accession>
<organism evidence="5 6">
    <name type="scientific">Olivibacter domesticus</name>
    <name type="common">Pseudosphingobacterium domesticum</name>
    <dbReference type="NCBI Taxonomy" id="407022"/>
    <lineage>
        <taxon>Bacteria</taxon>
        <taxon>Pseudomonadati</taxon>
        <taxon>Bacteroidota</taxon>
        <taxon>Sphingobacteriia</taxon>
        <taxon>Sphingobacteriales</taxon>
        <taxon>Sphingobacteriaceae</taxon>
        <taxon>Olivibacter</taxon>
    </lineage>
</organism>
<dbReference type="Proteomes" id="UP000199421">
    <property type="component" value="Unassembled WGS sequence"/>
</dbReference>
<dbReference type="InterPro" id="IPR051317">
    <property type="entry name" value="Gfo/Idh/MocA_oxidoreduct"/>
</dbReference>
<proteinExistence type="inferred from homology"/>
<dbReference type="GO" id="GO:0016491">
    <property type="term" value="F:oxidoreductase activity"/>
    <property type="evidence" value="ECO:0007669"/>
    <property type="project" value="UniProtKB-KW"/>
</dbReference>
<dbReference type="SUPFAM" id="SSF51735">
    <property type="entry name" value="NAD(P)-binding Rossmann-fold domains"/>
    <property type="match status" value="1"/>
</dbReference>
<sequence length="343" mass="39426">MSKYPVVTGILSYGMSGRLFHAPFLETNTRFKLKAVVERSKKDAQQRYPSIISYDAVDELLNDEEIELVIVNTPNQTHYEFAKKALLKGKHVLIEKPCAATSEEVKELFELGKKEGKHVMVFQNRRWDSDFKLVKRIIESGSLGDIIEFHVRFDRYRKEKSVKMFKEIKQPASGLTYDLGPHLLDQVISLFGKPEKSLKLTSTHRKDSEVDDCFTFVLSYANGLTVFAHANLLVAQPLPAYVVHGTKGSFQKSRADIQEEQLNNEMWPTDEAFGIERTGEEGLLTVINKNNQKHISYKEALKGNYKGLFNAVYEQLRKDKPYPITAEQIMWQMELLEKEDWNG</sequence>
<name>A0A1H7PF50_OLID1</name>
<dbReference type="AlphaFoldDB" id="A0A1H7PF50"/>
<dbReference type="PANTHER" id="PTHR43708">
    <property type="entry name" value="CONSERVED EXPRESSED OXIDOREDUCTASE (EUROFUNG)"/>
    <property type="match status" value="1"/>
</dbReference>
<keyword evidence="2" id="KW-0560">Oxidoreductase</keyword>
<evidence type="ECO:0000259" key="4">
    <source>
        <dbReference type="Pfam" id="PF02894"/>
    </source>
</evidence>
<feature type="domain" description="Gfo/Idh/MocA-like oxidoreductase N-terminal" evidence="3">
    <location>
        <begin position="10"/>
        <end position="121"/>
    </location>
</feature>
<feature type="domain" description="Gfo/Idh/MocA-like oxidoreductase C-terminal" evidence="4">
    <location>
        <begin position="135"/>
        <end position="337"/>
    </location>
</feature>
<evidence type="ECO:0000313" key="6">
    <source>
        <dbReference type="Proteomes" id="UP000199421"/>
    </source>
</evidence>
<dbReference type="InterPro" id="IPR000683">
    <property type="entry name" value="Gfo/Idh/MocA-like_OxRdtase_N"/>
</dbReference>
<comment type="similarity">
    <text evidence="1">Belongs to the Gfo/Idh/MocA family.</text>
</comment>
<dbReference type="STRING" id="407022.SAMN05661044_02210"/>
<evidence type="ECO:0000256" key="1">
    <source>
        <dbReference type="ARBA" id="ARBA00010928"/>
    </source>
</evidence>
<dbReference type="Pfam" id="PF02894">
    <property type="entry name" value="GFO_IDH_MocA_C"/>
    <property type="match status" value="1"/>
</dbReference>
<keyword evidence="6" id="KW-1185">Reference proteome</keyword>
<reference evidence="6" key="1">
    <citation type="submission" date="2016-10" db="EMBL/GenBank/DDBJ databases">
        <authorList>
            <person name="Varghese N."/>
            <person name="Submissions S."/>
        </authorList>
    </citation>
    <scope>NUCLEOTIDE SEQUENCE [LARGE SCALE GENOMIC DNA]</scope>
    <source>
        <strain evidence="6">DSM 18733</strain>
    </source>
</reference>
<gene>
    <name evidence="5" type="ORF">SAMN05661044_02210</name>
</gene>